<dbReference type="InParanoid" id="F0XP71"/>
<proteinExistence type="predicted"/>
<evidence type="ECO:0000256" key="1">
    <source>
        <dbReference type="SAM" id="MobiDB-lite"/>
    </source>
</evidence>
<protein>
    <submittedName>
        <fullName evidence="3">Uncharacterized protein</fullName>
    </submittedName>
</protein>
<feature type="chain" id="PRO_5003264051" evidence="2">
    <location>
        <begin position="17"/>
        <end position="349"/>
    </location>
</feature>
<evidence type="ECO:0000313" key="3">
    <source>
        <dbReference type="EMBL" id="EFX00341.1"/>
    </source>
</evidence>
<accession>F0XP71</accession>
<dbReference type="PANTHER" id="PTHR38049">
    <property type="entry name" value="RICIN B LECTIN DOMAIN-CONTAINING PROTEIN"/>
    <property type="match status" value="1"/>
</dbReference>
<dbReference type="AlphaFoldDB" id="F0XP71"/>
<dbReference type="HOGENOM" id="CLU_794662_0_0_1"/>
<feature type="compositionally biased region" description="Basic and acidic residues" evidence="1">
    <location>
        <begin position="238"/>
        <end position="309"/>
    </location>
</feature>
<feature type="signal peptide" evidence="2">
    <location>
        <begin position="1"/>
        <end position="16"/>
    </location>
</feature>
<evidence type="ECO:0000256" key="2">
    <source>
        <dbReference type="SAM" id="SignalP"/>
    </source>
</evidence>
<keyword evidence="4" id="KW-1185">Reference proteome</keyword>
<gene>
    <name evidence="3" type="ORF">CMQ_7343</name>
</gene>
<dbReference type="RefSeq" id="XP_014169823.1">
    <property type="nucleotide sequence ID" value="XM_014314348.1"/>
</dbReference>
<dbReference type="GeneID" id="25980877"/>
<dbReference type="Proteomes" id="UP000007796">
    <property type="component" value="Unassembled WGS sequence"/>
</dbReference>
<sequence length="349" mass="39299">MFSVLTVFIAFGAVTGMSEGIQASQRRARREEHRSRKNNLIVHCPKSSAFASQLEGRSVVLSGGRLFVDTSDSPDPDAPFGHPFAGYFLPYPEARYAGLVSTITDEAPIMNWVFAERESYALCYGGRAASEGNLTGPWDCTRQDRRLTFGGWEGFMAVRIPPAEDGSGGGFWALYFDRDGDRMKSKLADWPSGTLAVEVTLARRELRTQRPQLTAEQLAELQKRMEAAEAAKAAERIAGGLEEKAQQEQMRLEGEREERERREQEQREREFEQEKREQERREQERENEKTEEKREEAKKDDVKKEDRSSRVGADGETDDDDFSSSVCSGHSSWRASSSAMSALDSESEA</sequence>
<dbReference type="PANTHER" id="PTHR38049:SF2">
    <property type="entry name" value="RICIN B LECTIN DOMAIN-CONTAINING PROTEIN"/>
    <property type="match status" value="1"/>
</dbReference>
<reference evidence="3 4" key="1">
    <citation type="journal article" date="2011" name="Proc. Natl. Acad. Sci. U.S.A.">
        <title>Genome and transcriptome analyses of the mountain pine beetle-fungal symbiont Grosmannia clavigera, a lodgepole pine pathogen.</title>
        <authorList>
            <person name="DiGuistini S."/>
            <person name="Wang Y."/>
            <person name="Liao N.Y."/>
            <person name="Taylor G."/>
            <person name="Tanguay P."/>
            <person name="Feau N."/>
            <person name="Henrissat B."/>
            <person name="Chan S.K."/>
            <person name="Hesse-Orce U."/>
            <person name="Alamouti S.M."/>
            <person name="Tsui C.K.M."/>
            <person name="Docking R.T."/>
            <person name="Levasseur A."/>
            <person name="Haridas S."/>
            <person name="Robertson G."/>
            <person name="Birol I."/>
            <person name="Holt R.A."/>
            <person name="Marra M.A."/>
            <person name="Hamelin R.C."/>
            <person name="Hirst M."/>
            <person name="Jones S.J.M."/>
            <person name="Bohlmann J."/>
            <person name="Breuil C."/>
        </authorList>
    </citation>
    <scope>NUCLEOTIDE SEQUENCE [LARGE SCALE GENOMIC DNA]</scope>
    <source>
        <strain evidence="4">kw1407 / UAMH 11150</strain>
    </source>
</reference>
<organism evidence="4">
    <name type="scientific">Grosmannia clavigera (strain kw1407 / UAMH 11150)</name>
    <name type="common">Blue stain fungus</name>
    <name type="synonym">Graphiocladiella clavigera</name>
    <dbReference type="NCBI Taxonomy" id="655863"/>
    <lineage>
        <taxon>Eukaryota</taxon>
        <taxon>Fungi</taxon>
        <taxon>Dikarya</taxon>
        <taxon>Ascomycota</taxon>
        <taxon>Pezizomycotina</taxon>
        <taxon>Sordariomycetes</taxon>
        <taxon>Sordariomycetidae</taxon>
        <taxon>Ophiostomatales</taxon>
        <taxon>Ophiostomataceae</taxon>
        <taxon>Leptographium</taxon>
    </lineage>
</organism>
<dbReference type="eggNOG" id="ENOG502S5CN">
    <property type="taxonomic scope" value="Eukaryota"/>
</dbReference>
<feature type="region of interest" description="Disordered" evidence="1">
    <location>
        <begin position="238"/>
        <end position="349"/>
    </location>
</feature>
<feature type="compositionally biased region" description="Low complexity" evidence="1">
    <location>
        <begin position="328"/>
        <end position="349"/>
    </location>
</feature>
<name>F0XP71_GROCL</name>
<dbReference type="OrthoDB" id="3928002at2759"/>
<evidence type="ECO:0000313" key="4">
    <source>
        <dbReference type="Proteomes" id="UP000007796"/>
    </source>
</evidence>
<dbReference type="EMBL" id="GL629801">
    <property type="protein sequence ID" value="EFX00341.1"/>
    <property type="molecule type" value="Genomic_DNA"/>
</dbReference>
<keyword evidence="2" id="KW-0732">Signal</keyword>